<keyword evidence="5 10" id="KW-0067">ATP-binding</keyword>
<dbReference type="NCBIfam" id="TIGR00392">
    <property type="entry name" value="ileS"/>
    <property type="match status" value="1"/>
</dbReference>
<dbReference type="SUPFAM" id="SSF52374">
    <property type="entry name" value="Nucleotidylyl transferase"/>
    <property type="match status" value="1"/>
</dbReference>
<dbReference type="GO" id="GO:0008270">
    <property type="term" value="F:zinc ion binding"/>
    <property type="evidence" value="ECO:0007669"/>
    <property type="project" value="UniProtKB-UniRule"/>
</dbReference>
<dbReference type="InterPro" id="IPR002301">
    <property type="entry name" value="Ile-tRNA-ligase"/>
</dbReference>
<feature type="binding site" evidence="10">
    <location>
        <position position="899"/>
    </location>
    <ligand>
        <name>Zn(2+)</name>
        <dbReference type="ChEBI" id="CHEBI:29105"/>
    </ligand>
</feature>
<accession>G8TX48</accession>
<dbReference type="PRINTS" id="PR00984">
    <property type="entry name" value="TRNASYNTHILE"/>
</dbReference>
<evidence type="ECO:0000259" key="12">
    <source>
        <dbReference type="Pfam" id="PF08264"/>
    </source>
</evidence>
<organism evidence="13 14">
    <name type="scientific">Sulfobacillus acidophilus (strain ATCC 700253 / DSM 10332 / NAL)</name>
    <dbReference type="NCBI Taxonomy" id="679936"/>
    <lineage>
        <taxon>Bacteria</taxon>
        <taxon>Bacillati</taxon>
        <taxon>Bacillota</taxon>
        <taxon>Clostridia</taxon>
        <taxon>Eubacteriales</taxon>
        <taxon>Clostridiales Family XVII. Incertae Sedis</taxon>
        <taxon>Sulfobacillus</taxon>
    </lineage>
</organism>
<evidence type="ECO:0000256" key="5">
    <source>
        <dbReference type="ARBA" id="ARBA00022840"/>
    </source>
</evidence>
<evidence type="ECO:0000256" key="7">
    <source>
        <dbReference type="ARBA" id="ARBA00023146"/>
    </source>
</evidence>
<feature type="short sequence motif" description="'KMSKS' region" evidence="10">
    <location>
        <begin position="594"/>
        <end position="598"/>
    </location>
</feature>
<dbReference type="InterPro" id="IPR002300">
    <property type="entry name" value="aa-tRNA-synth_Ia"/>
</dbReference>
<keyword evidence="10" id="KW-0479">Metal-binding</keyword>
<evidence type="ECO:0000259" key="11">
    <source>
        <dbReference type="Pfam" id="PF00133"/>
    </source>
</evidence>
<dbReference type="Gene3D" id="3.40.50.620">
    <property type="entry name" value="HUPs"/>
    <property type="match status" value="2"/>
</dbReference>
<dbReference type="PATRIC" id="fig|679936.5.peg.1524"/>
<dbReference type="STRING" id="679936.Sulac_1459"/>
<comment type="subcellular location">
    <subcellularLocation>
        <location evidence="10">Cytoplasm</location>
    </subcellularLocation>
</comment>
<dbReference type="InterPro" id="IPR023585">
    <property type="entry name" value="Ile-tRNA-ligase_type1"/>
</dbReference>
<evidence type="ECO:0000256" key="10">
    <source>
        <dbReference type="HAMAP-Rule" id="MF_02002"/>
    </source>
</evidence>
<dbReference type="Gene3D" id="1.10.730.20">
    <property type="match status" value="1"/>
</dbReference>
<dbReference type="InterPro" id="IPR001412">
    <property type="entry name" value="aa-tRNA-synth_I_CS"/>
</dbReference>
<feature type="binding site" evidence="10">
    <location>
        <position position="553"/>
    </location>
    <ligand>
        <name>L-isoleucyl-5'-AMP</name>
        <dbReference type="ChEBI" id="CHEBI:178002"/>
    </ligand>
</feature>
<dbReference type="GO" id="GO:0000049">
    <property type="term" value="F:tRNA binding"/>
    <property type="evidence" value="ECO:0007669"/>
    <property type="project" value="InterPro"/>
</dbReference>
<dbReference type="PANTHER" id="PTHR42765">
    <property type="entry name" value="SOLEUCYL-TRNA SYNTHETASE"/>
    <property type="match status" value="1"/>
</dbReference>
<keyword evidence="10" id="KW-0862">Zinc</keyword>
<dbReference type="Proteomes" id="UP000005439">
    <property type="component" value="Chromosome"/>
</dbReference>
<feature type="binding site" evidence="10">
    <location>
        <position position="882"/>
    </location>
    <ligand>
        <name>Zn(2+)</name>
        <dbReference type="ChEBI" id="CHEBI:29105"/>
    </ligand>
</feature>
<evidence type="ECO:0000256" key="1">
    <source>
        <dbReference type="ARBA" id="ARBA00006887"/>
    </source>
</evidence>
<keyword evidence="6 10" id="KW-0648">Protein biosynthesis</keyword>
<comment type="similarity">
    <text evidence="1 10">Belongs to the class-I aminoacyl-tRNA synthetase family. IleS type 1 subfamily.</text>
</comment>
<dbReference type="GO" id="GO:0005829">
    <property type="term" value="C:cytosol"/>
    <property type="evidence" value="ECO:0007669"/>
    <property type="project" value="TreeGrafter"/>
</dbReference>
<dbReference type="KEGG" id="sap:Sulac_1459"/>
<comment type="catalytic activity">
    <reaction evidence="9 10">
        <text>tRNA(Ile) + L-isoleucine + ATP = L-isoleucyl-tRNA(Ile) + AMP + diphosphate</text>
        <dbReference type="Rhea" id="RHEA:11060"/>
        <dbReference type="Rhea" id="RHEA-COMP:9666"/>
        <dbReference type="Rhea" id="RHEA-COMP:9695"/>
        <dbReference type="ChEBI" id="CHEBI:30616"/>
        <dbReference type="ChEBI" id="CHEBI:33019"/>
        <dbReference type="ChEBI" id="CHEBI:58045"/>
        <dbReference type="ChEBI" id="CHEBI:78442"/>
        <dbReference type="ChEBI" id="CHEBI:78528"/>
        <dbReference type="ChEBI" id="CHEBI:456215"/>
        <dbReference type="EC" id="6.1.1.5"/>
    </reaction>
</comment>
<dbReference type="AlphaFoldDB" id="G8TX48"/>
<dbReference type="InterPro" id="IPR050081">
    <property type="entry name" value="Ile-tRNA_ligase"/>
</dbReference>
<protein>
    <recommendedName>
        <fullName evidence="10">Isoleucine--tRNA ligase</fullName>
        <ecNumber evidence="10">6.1.1.5</ecNumber>
    </recommendedName>
    <alternativeName>
        <fullName evidence="10">Isoleucyl-tRNA synthetase</fullName>
        <shortName evidence="10">IleRS</shortName>
    </alternativeName>
</protein>
<evidence type="ECO:0000256" key="6">
    <source>
        <dbReference type="ARBA" id="ARBA00022917"/>
    </source>
</evidence>
<dbReference type="Pfam" id="PF08264">
    <property type="entry name" value="Anticodon_1"/>
    <property type="match status" value="1"/>
</dbReference>
<dbReference type="InterPro" id="IPR009008">
    <property type="entry name" value="Val/Leu/Ile-tRNA-synth_edit"/>
</dbReference>
<dbReference type="PROSITE" id="PS00178">
    <property type="entry name" value="AA_TRNA_LIGASE_I"/>
    <property type="match status" value="1"/>
</dbReference>
<evidence type="ECO:0000256" key="4">
    <source>
        <dbReference type="ARBA" id="ARBA00022741"/>
    </source>
</evidence>
<proteinExistence type="inferred from homology"/>
<keyword evidence="2 10" id="KW-0963">Cytoplasm</keyword>
<dbReference type="EC" id="6.1.1.5" evidence="10"/>
<reference evidence="13 14" key="2">
    <citation type="journal article" date="2012" name="Stand. Genomic Sci.">
        <title>Complete genome sequence of the moderately thermophilic mineral-sulfide-oxidizing firmicute Sulfobacillus acidophilus type strain (NAL(T)).</title>
        <authorList>
            <person name="Anderson I."/>
            <person name="Chertkov O."/>
            <person name="Chen A."/>
            <person name="Saunders E."/>
            <person name="Lapidus A."/>
            <person name="Nolan M."/>
            <person name="Lucas S."/>
            <person name="Hammon N."/>
            <person name="Deshpande S."/>
            <person name="Cheng J.F."/>
            <person name="Han C."/>
            <person name="Tapia R."/>
            <person name="Goodwin L.A."/>
            <person name="Pitluck S."/>
            <person name="Liolios K."/>
            <person name="Pagani I."/>
            <person name="Ivanova N."/>
            <person name="Mikhailova N."/>
            <person name="Pati A."/>
            <person name="Palaniappan K."/>
            <person name="Land M."/>
            <person name="Pan C."/>
            <person name="Rohde M."/>
            <person name="Pukall R."/>
            <person name="Goker M."/>
            <person name="Detter J.C."/>
            <person name="Woyke T."/>
            <person name="Bristow J."/>
            <person name="Eisen J.A."/>
            <person name="Markowitz V."/>
            <person name="Hugenholtz P."/>
            <person name="Kyrpides N.C."/>
            <person name="Klenk H.P."/>
            <person name="Mavromatis K."/>
        </authorList>
    </citation>
    <scope>NUCLEOTIDE SEQUENCE [LARGE SCALE GENOMIC DNA]</scope>
    <source>
        <strain evidence="14">ATCC 700253 / DSM 10332 / NAL</strain>
    </source>
</reference>
<evidence type="ECO:0000256" key="9">
    <source>
        <dbReference type="ARBA" id="ARBA00048359"/>
    </source>
</evidence>
<dbReference type="InterPro" id="IPR013155">
    <property type="entry name" value="M/V/L/I-tRNA-synth_anticd-bd"/>
</dbReference>
<dbReference type="EMBL" id="CP003179">
    <property type="protein sequence ID" value="AEW04956.1"/>
    <property type="molecule type" value="Genomic_DNA"/>
</dbReference>
<dbReference type="HOGENOM" id="CLU_001493_7_0_9"/>
<dbReference type="SUPFAM" id="SSF50677">
    <property type="entry name" value="ValRS/IleRS/LeuRS editing domain"/>
    <property type="match status" value="1"/>
</dbReference>
<dbReference type="GO" id="GO:0002161">
    <property type="term" value="F:aminoacyl-tRNA deacylase activity"/>
    <property type="evidence" value="ECO:0007669"/>
    <property type="project" value="InterPro"/>
</dbReference>
<evidence type="ECO:0000256" key="8">
    <source>
        <dbReference type="ARBA" id="ARBA00025217"/>
    </source>
</evidence>
<dbReference type="HAMAP" id="MF_02002">
    <property type="entry name" value="Ile_tRNA_synth_type1"/>
    <property type="match status" value="1"/>
</dbReference>
<feature type="binding site" evidence="10">
    <location>
        <position position="597"/>
    </location>
    <ligand>
        <name>ATP</name>
        <dbReference type="ChEBI" id="CHEBI:30616"/>
    </ligand>
</feature>
<keyword evidence="14" id="KW-1185">Reference proteome</keyword>
<evidence type="ECO:0000256" key="3">
    <source>
        <dbReference type="ARBA" id="ARBA00022598"/>
    </source>
</evidence>
<comment type="subunit">
    <text evidence="10">Monomer.</text>
</comment>
<dbReference type="InterPro" id="IPR014729">
    <property type="entry name" value="Rossmann-like_a/b/a_fold"/>
</dbReference>
<dbReference type="CDD" id="cd07960">
    <property type="entry name" value="Anticodon_Ia_Ile_BEm"/>
    <property type="match status" value="1"/>
</dbReference>
<comment type="function">
    <text evidence="8 10">Catalyzes the attachment of isoleucine to tRNA(Ile). As IleRS can inadvertently accommodate and process structurally similar amino acids such as valine, to avoid such errors it has two additional distinct tRNA(Ile)-dependent editing activities. One activity is designated as 'pretransfer' editing and involves the hydrolysis of activated Val-AMP. The other activity is designated 'posttransfer' editing and involves deacylation of mischarged Val-tRNA(Ile).</text>
</comment>
<dbReference type="Gene3D" id="3.90.740.10">
    <property type="entry name" value="Valyl/Leucyl/Isoleucyl-tRNA synthetase, editing domain"/>
    <property type="match status" value="1"/>
</dbReference>
<comment type="cofactor">
    <cofactor evidence="10">
        <name>Zn(2+)</name>
        <dbReference type="ChEBI" id="CHEBI:29105"/>
    </cofactor>
    <text evidence="10">Binds 1 zinc ion per subunit.</text>
</comment>
<sequence>MDYRNTLNLPKTAFPMKANLPVAEPQRLAQWEALDIYGALRRARQGQPKFVLHDGPPYANGDIHAGTALNKIVKDMINRYWALAGRDVAYVPGFDTHGLPIEMRALKALGVSQHQIAPLDLRRECAGVARHYIGVMTTQFQRLGVMGDWNHPYATLNPAYEAEELRVFADMVDQGLIYRDLKSVYWCPHCETALAEGEIEYKTHASPSIYVAFPVEETDRLPSGTRAVIWTTTPWTIPANVAIAVHPSLHYVVVKTEVGPLLLAEALVEKVLALLGLHNQGSGAAFPGAALEGLVARHPYLDRTAPFVLGDHVTAESGTGLVHTAPGHGIEDFEVGRRYQLPVIQPLDDQGYYRPDTPLVAGLFYEAANPVVIQKLTEVGALLHQERYDHQYPFCWRCKNPIIFRATSQWFLSIDRIRDQLTEATYTVHWDPQWGGDRMRGMVEDREDWCLSRQRVWGLPIPAFYCLQCGSSILTGDLVRHVADIIAREGSDSWWAQPAAHFLPEGFRCPTCGGQEFRQERDIFDVWMDSGSSHAAVLKGNPDLSWPADLVLEGNDQYRGWFNSLLTTGIATQGEAPYRMVLTHGMVLDQFGQEMHKSLGNTVDPLELVERYGSDVLRLWVASSDFRTDVRISDDLMKQLAESYRKIRNTFRFMLGNLADFSPTTAPGQGALRDPLNRWVVFRVGQWLEEAQAAYQTYQFHAVVHGLVRLMTVDLSSLYLDIIKDRLYTLGRRDPLRQETQTVLYYLLHALLRAIAPVLVFTADEIYEFAPKPADFPHSVHLSTWVGGWDIGYNEDERARMDRLFGYREVILKAIEEKRAAKIIGNSLAARVVLHLPAGENLSRDDQGLLTELVMAAEIVPVTGDILQAVAEPTDWARCERCWRHTPDVSDDDHLCERCRGVLAQSAE</sequence>
<comment type="domain">
    <text evidence="10">IleRS has two distinct active sites: one for aminoacylation and one for editing. The misactivated valine is translocated from the active site to the editing site, which sterically excludes the correctly activated isoleucine. The single editing site contains two valyl binding pockets, one specific for each substrate (Val-AMP or Val-tRNA(Ile)).</text>
</comment>
<dbReference type="FunFam" id="3.40.50.620:FF:000092">
    <property type="entry name" value="Isoleucine--tRNA ligase"/>
    <property type="match status" value="1"/>
</dbReference>
<feature type="short sequence motif" description="'HIGH' region" evidence="10">
    <location>
        <begin position="57"/>
        <end position="67"/>
    </location>
</feature>
<dbReference type="GO" id="GO:0006428">
    <property type="term" value="P:isoleucyl-tRNA aminoacylation"/>
    <property type="evidence" value="ECO:0007669"/>
    <property type="project" value="UniProtKB-UniRule"/>
</dbReference>
<keyword evidence="7 10" id="KW-0030">Aminoacyl-tRNA synthetase</keyword>
<dbReference type="CDD" id="cd00818">
    <property type="entry name" value="IleRS_core"/>
    <property type="match status" value="1"/>
</dbReference>
<dbReference type="PANTHER" id="PTHR42765:SF1">
    <property type="entry name" value="ISOLEUCINE--TRNA LIGASE, MITOCHONDRIAL"/>
    <property type="match status" value="1"/>
</dbReference>
<dbReference type="InterPro" id="IPR009080">
    <property type="entry name" value="tRNAsynth_Ia_anticodon-bd"/>
</dbReference>
<evidence type="ECO:0000313" key="13">
    <source>
        <dbReference type="EMBL" id="AEW04956.1"/>
    </source>
</evidence>
<dbReference type="GO" id="GO:0005524">
    <property type="term" value="F:ATP binding"/>
    <property type="evidence" value="ECO:0007669"/>
    <property type="project" value="UniProtKB-UniRule"/>
</dbReference>
<reference evidence="14" key="1">
    <citation type="submission" date="2011-12" db="EMBL/GenBank/DDBJ databases">
        <title>The complete genome of chromosome of Sulfobacillus acidophilus DSM 10332.</title>
        <authorList>
            <person name="Lucas S."/>
            <person name="Han J."/>
            <person name="Lapidus A."/>
            <person name="Bruce D."/>
            <person name="Goodwin L."/>
            <person name="Pitluck S."/>
            <person name="Peters L."/>
            <person name="Kyrpides N."/>
            <person name="Mavromatis K."/>
            <person name="Ivanova N."/>
            <person name="Mikhailova N."/>
            <person name="Chertkov O."/>
            <person name="Saunders E."/>
            <person name="Detter J.C."/>
            <person name="Tapia R."/>
            <person name="Han C."/>
            <person name="Land M."/>
            <person name="Hauser L."/>
            <person name="Markowitz V."/>
            <person name="Cheng J.-F."/>
            <person name="Hugenholtz P."/>
            <person name="Woyke T."/>
            <person name="Wu D."/>
            <person name="Pukall R."/>
            <person name="Gehrich-Schroeter G."/>
            <person name="Schneider S."/>
            <person name="Klenk H.-P."/>
            <person name="Eisen J.A."/>
        </authorList>
    </citation>
    <scope>NUCLEOTIDE SEQUENCE [LARGE SCALE GENOMIC DNA]</scope>
    <source>
        <strain evidence="14">ATCC 700253 / DSM 10332 / NAL</strain>
    </source>
</reference>
<name>G8TX48_SULAD</name>
<dbReference type="SUPFAM" id="SSF47323">
    <property type="entry name" value="Anticodon-binding domain of a subclass of class I aminoacyl-tRNA synthetases"/>
    <property type="match status" value="1"/>
</dbReference>
<feature type="domain" description="Aminoacyl-tRNA synthetase class Ia" evidence="11">
    <location>
        <begin position="27"/>
        <end position="633"/>
    </location>
</feature>
<keyword evidence="3 10" id="KW-0436">Ligase</keyword>
<evidence type="ECO:0000313" key="14">
    <source>
        <dbReference type="Proteomes" id="UP000005439"/>
    </source>
</evidence>
<dbReference type="GO" id="GO:0004822">
    <property type="term" value="F:isoleucine-tRNA ligase activity"/>
    <property type="evidence" value="ECO:0007669"/>
    <property type="project" value="UniProtKB-UniRule"/>
</dbReference>
<feature type="domain" description="Methionyl/Valyl/Leucyl/Isoleucyl-tRNA synthetase anticodon-binding" evidence="12">
    <location>
        <begin position="677"/>
        <end position="833"/>
    </location>
</feature>
<feature type="binding site" evidence="10">
    <location>
        <position position="879"/>
    </location>
    <ligand>
        <name>Zn(2+)</name>
        <dbReference type="ChEBI" id="CHEBI:29105"/>
    </ligand>
</feature>
<feature type="binding site" evidence="10">
    <location>
        <position position="896"/>
    </location>
    <ligand>
        <name>Zn(2+)</name>
        <dbReference type="ChEBI" id="CHEBI:29105"/>
    </ligand>
</feature>
<gene>
    <name evidence="10" type="primary">ileS</name>
    <name evidence="13" type="ordered locus">Sulac_1459</name>
</gene>
<dbReference type="Gene3D" id="1.10.10.830">
    <property type="entry name" value="Ile-tRNA synthetase CP2 domain-like"/>
    <property type="match status" value="1"/>
</dbReference>
<keyword evidence="4 10" id="KW-0547">Nucleotide-binding</keyword>
<evidence type="ECO:0000256" key="2">
    <source>
        <dbReference type="ARBA" id="ARBA00022490"/>
    </source>
</evidence>
<dbReference type="Pfam" id="PF00133">
    <property type="entry name" value="tRNA-synt_1"/>
    <property type="match status" value="1"/>
</dbReference>
<dbReference type="InterPro" id="IPR033708">
    <property type="entry name" value="Anticodon_Ile_BEm"/>
</dbReference>